<dbReference type="GO" id="GO:0006166">
    <property type="term" value="P:purine ribonucleoside salvage"/>
    <property type="evidence" value="ECO:0007669"/>
    <property type="project" value="UniProtKB-KW"/>
</dbReference>
<dbReference type="Gene3D" id="3.40.50.1580">
    <property type="entry name" value="Nucleoside phosphorylase domain"/>
    <property type="match status" value="1"/>
</dbReference>
<accession>A0A932CNY9</accession>
<dbReference type="InterPro" id="IPR000845">
    <property type="entry name" value="Nucleoside_phosphorylase_d"/>
</dbReference>
<evidence type="ECO:0000256" key="4">
    <source>
        <dbReference type="HAMAP-Rule" id="MF_01963"/>
    </source>
</evidence>
<comment type="subunit">
    <text evidence="4">Homohexamer. Dimer of a homotrimer.</text>
</comment>
<dbReference type="HAMAP" id="MF_01963">
    <property type="entry name" value="MTAP"/>
    <property type="match status" value="1"/>
</dbReference>
<protein>
    <recommendedName>
        <fullName evidence="4">S-methyl-5'-thioadenosine phosphorylase</fullName>
        <ecNumber evidence="4">2.4.2.28</ecNumber>
    </recommendedName>
    <alternativeName>
        <fullName evidence="4">5'-methylthioadenosine phosphorylase</fullName>
        <shortName evidence="4">MTA phosphorylase</shortName>
        <shortName evidence="4">MTAP</shortName>
    </alternativeName>
</protein>
<comment type="function">
    <text evidence="4">Catalyzes the reversible phosphorylation of S-methyl-5'-thioadenosine (MTA) to adenine and 5-methylthioribose-1-phosphate. Involved in the breakdown of MTA, a major by-product of polyamine biosynthesis. Responsible for the first step in the methionine salvage pathway after MTA has been generated from S-adenosylmethionine. Has broad substrate specificity with 6-aminopurine nucleosides as preferred substrates.</text>
</comment>
<dbReference type="FunFam" id="3.40.50.1580:FF:000012">
    <property type="entry name" value="Probable 6-oxopurine nucleoside phosphorylase"/>
    <property type="match status" value="1"/>
</dbReference>
<dbReference type="Pfam" id="PF01048">
    <property type="entry name" value="PNP_UDP_1"/>
    <property type="match status" value="1"/>
</dbReference>
<dbReference type="GO" id="GO:0019509">
    <property type="term" value="P:L-methionine salvage from methylthioadenosine"/>
    <property type="evidence" value="ECO:0007669"/>
    <property type="project" value="UniProtKB-UniRule"/>
</dbReference>
<sequence length="290" mass="31999">MADKSPKVGVIGGSGLYEMKGLQGVRTVKVETPFGDPSDEYIQGTLEGVEMIFLPRHGRGHRISPSELNFRANIYGMKTLGVEWIISVSAVGSMKEHLAPGHLVIPDQFYDHTKQRISTFFREGIVAHVAFADPVCPQLSAFLAEAAGNAGATFHRGGTYLCMEGPQFSTRAESQIYRQWGVDVIGMTNATEAKLAREAELCYATLALVTDYDCWHEHAADVTVEMIIETLNRNVAMAQEIIRQAVRLVPQERNCPCADALKDAILTAREKIPPQARRDLEPIIGKYLNP</sequence>
<evidence type="ECO:0000256" key="1">
    <source>
        <dbReference type="ARBA" id="ARBA00022676"/>
    </source>
</evidence>
<dbReference type="Proteomes" id="UP000769766">
    <property type="component" value="Unassembled WGS sequence"/>
</dbReference>
<dbReference type="PANTHER" id="PTHR42679">
    <property type="entry name" value="S-METHYL-5'-THIOADENOSINE PHOSPHORYLASE"/>
    <property type="match status" value="1"/>
</dbReference>
<comment type="catalytic activity">
    <reaction evidence="4">
        <text>S-methyl-5'-thioadenosine + phosphate = 5-(methylsulfanyl)-alpha-D-ribose 1-phosphate + adenine</text>
        <dbReference type="Rhea" id="RHEA:11852"/>
        <dbReference type="ChEBI" id="CHEBI:16708"/>
        <dbReference type="ChEBI" id="CHEBI:17509"/>
        <dbReference type="ChEBI" id="CHEBI:43474"/>
        <dbReference type="ChEBI" id="CHEBI:58533"/>
        <dbReference type="EC" id="2.4.2.28"/>
    </reaction>
</comment>
<evidence type="ECO:0000256" key="2">
    <source>
        <dbReference type="ARBA" id="ARBA00022679"/>
    </source>
</evidence>
<feature type="site" description="Important for substrate specificity" evidence="4">
    <location>
        <position position="224"/>
    </location>
</feature>
<dbReference type="NCBIfam" id="TIGR01694">
    <property type="entry name" value="MTAP"/>
    <property type="match status" value="1"/>
</dbReference>
<evidence type="ECO:0000259" key="5">
    <source>
        <dbReference type="Pfam" id="PF01048"/>
    </source>
</evidence>
<feature type="site" description="Important for substrate specificity" evidence="4">
    <location>
        <position position="169"/>
    </location>
</feature>
<comment type="pathway">
    <text evidence="4">Amino-acid biosynthesis; L-methionine biosynthesis via salvage pathway; S-methyl-5-thio-alpha-D-ribose 1-phosphate from S-methyl-5'-thioadenosine (phosphorylase route): step 1/1.</text>
</comment>
<dbReference type="EC" id="2.4.2.28" evidence="4"/>
<organism evidence="6 7">
    <name type="scientific">Tectimicrobiota bacterium</name>
    <dbReference type="NCBI Taxonomy" id="2528274"/>
    <lineage>
        <taxon>Bacteria</taxon>
        <taxon>Pseudomonadati</taxon>
        <taxon>Nitrospinota/Tectimicrobiota group</taxon>
        <taxon>Candidatus Tectimicrobiota</taxon>
    </lineage>
</organism>
<comment type="similarity">
    <text evidence="4">Belongs to the PNP/MTAP phosphorylase family. MTAP subfamily.</text>
</comment>
<gene>
    <name evidence="4 6" type="primary">mtnP</name>
    <name evidence="6" type="ORF">HYY20_05825</name>
</gene>
<evidence type="ECO:0000313" key="6">
    <source>
        <dbReference type="EMBL" id="MBI2876381.1"/>
    </source>
</evidence>
<feature type="binding site" evidence="4">
    <location>
        <position position="187"/>
    </location>
    <ligand>
        <name>substrate</name>
    </ligand>
</feature>
<reference evidence="6" key="1">
    <citation type="submission" date="2020-07" db="EMBL/GenBank/DDBJ databases">
        <title>Huge and variable diversity of episymbiotic CPR bacteria and DPANN archaea in groundwater ecosystems.</title>
        <authorList>
            <person name="He C.Y."/>
            <person name="Keren R."/>
            <person name="Whittaker M."/>
            <person name="Farag I.F."/>
            <person name="Doudna J."/>
            <person name="Cate J.H.D."/>
            <person name="Banfield J.F."/>
        </authorList>
    </citation>
    <scope>NUCLEOTIDE SEQUENCE</scope>
    <source>
        <strain evidence="6">NC_groundwater_672_Ag_B-0.1um_62_36</strain>
    </source>
</reference>
<dbReference type="PANTHER" id="PTHR42679:SF2">
    <property type="entry name" value="S-METHYL-5'-THIOADENOSINE PHOSPHORYLASE"/>
    <property type="match status" value="1"/>
</dbReference>
<dbReference type="InterPro" id="IPR035994">
    <property type="entry name" value="Nucleoside_phosphorylase_sf"/>
</dbReference>
<proteinExistence type="inferred from homology"/>
<feature type="binding site" evidence="4">
    <location>
        <position position="188"/>
    </location>
    <ligand>
        <name>phosphate</name>
        <dbReference type="ChEBI" id="CHEBI:43474"/>
    </ligand>
</feature>
<dbReference type="CDD" id="cd09010">
    <property type="entry name" value="MTAP_SsMTAPII_like_MTIP"/>
    <property type="match status" value="1"/>
</dbReference>
<feature type="domain" description="Nucleoside phosphorylase" evidence="5">
    <location>
        <begin position="7"/>
        <end position="247"/>
    </location>
</feature>
<feature type="binding site" evidence="4">
    <location>
        <begin position="89"/>
        <end position="90"/>
    </location>
    <ligand>
        <name>phosphate</name>
        <dbReference type="ChEBI" id="CHEBI:43474"/>
    </ligand>
</feature>
<name>A0A932CNY9_UNCTE</name>
<keyword evidence="1 4" id="KW-0328">Glycosyltransferase</keyword>
<dbReference type="EMBL" id="JACPRF010000178">
    <property type="protein sequence ID" value="MBI2876381.1"/>
    <property type="molecule type" value="Genomic_DNA"/>
</dbReference>
<dbReference type="AlphaFoldDB" id="A0A932CNY9"/>
<dbReference type="InterPro" id="IPR010044">
    <property type="entry name" value="MTAP"/>
</dbReference>
<feature type="binding site" evidence="4">
    <location>
        <begin position="56"/>
        <end position="57"/>
    </location>
    <ligand>
        <name>phosphate</name>
        <dbReference type="ChEBI" id="CHEBI:43474"/>
    </ligand>
</feature>
<dbReference type="GO" id="GO:0017061">
    <property type="term" value="F:S-methyl-5-thioadenosine phosphorylase activity"/>
    <property type="evidence" value="ECO:0007669"/>
    <property type="project" value="UniProtKB-UniRule"/>
</dbReference>
<comment type="caution">
    <text evidence="6">The sequence shown here is derived from an EMBL/GenBank/DDBJ whole genome shotgun (WGS) entry which is preliminary data.</text>
</comment>
<keyword evidence="2 4" id="KW-0808">Transferase</keyword>
<keyword evidence="3 4" id="KW-0660">Purine salvage</keyword>
<evidence type="ECO:0000256" key="3">
    <source>
        <dbReference type="ARBA" id="ARBA00022726"/>
    </source>
</evidence>
<feature type="binding site" evidence="4">
    <location>
        <position position="14"/>
    </location>
    <ligand>
        <name>phosphate</name>
        <dbReference type="ChEBI" id="CHEBI:43474"/>
    </ligand>
</feature>
<feature type="binding site" evidence="4">
    <location>
        <begin position="211"/>
        <end position="213"/>
    </location>
    <ligand>
        <name>substrate</name>
    </ligand>
</feature>
<dbReference type="SUPFAM" id="SSF53167">
    <property type="entry name" value="Purine and uridine phosphorylases"/>
    <property type="match status" value="1"/>
</dbReference>
<dbReference type="GO" id="GO:0005829">
    <property type="term" value="C:cytosol"/>
    <property type="evidence" value="ECO:0007669"/>
    <property type="project" value="TreeGrafter"/>
</dbReference>
<evidence type="ECO:0000313" key="7">
    <source>
        <dbReference type="Proteomes" id="UP000769766"/>
    </source>
</evidence>